<sequence>MNAILLQLPLQGALQVRKSPATRVPSHGTHLFALAHSIDLVPLDEHGHGARYQLRSFFRSQAPEIFPGFGRAVLAPLSGEVVSAQDGLPDHLAHRGLPSIAYALTQARRAAGGFETLAGNHLIIRRSGDSTGHPADSSGEIFLALCHLRQGSIQVSPGQWVKTGQKVAECGNSGNSTEPHLHLQLMDAADPEKAQGVAFTFPGGLPRNGAIITAGPAP</sequence>
<dbReference type="CDD" id="cd12797">
    <property type="entry name" value="M23_peptidase"/>
    <property type="match status" value="1"/>
</dbReference>
<reference evidence="2 3" key="1">
    <citation type="submission" date="2019-11" db="EMBL/GenBank/DDBJ databases">
        <title>Complete genome sequence of Corynebacterium kalinowskii 1959, a novel Corynebacterium species isolated from soil of a small paddock in Vilsendorf, Germany.</title>
        <authorList>
            <person name="Schaffert L."/>
            <person name="Ruwe M."/>
            <person name="Milse J."/>
            <person name="Hanuschka K."/>
            <person name="Ortseifen V."/>
            <person name="Droste J."/>
            <person name="Brandt D."/>
            <person name="Schlueter L."/>
            <person name="Kutter Y."/>
            <person name="Vinke S."/>
            <person name="Viehoefer P."/>
            <person name="Jacob L."/>
            <person name="Luebke N.-C."/>
            <person name="Schulte-Berndt E."/>
            <person name="Hain C."/>
            <person name="Linder M."/>
            <person name="Schmidt P."/>
            <person name="Wollenschlaeger L."/>
            <person name="Luttermann T."/>
            <person name="Thieme E."/>
            <person name="Hassa J."/>
            <person name="Haak M."/>
            <person name="Wittchen M."/>
            <person name="Mentz A."/>
            <person name="Persicke M."/>
            <person name="Busche T."/>
            <person name="Ruckert C."/>
        </authorList>
    </citation>
    <scope>NUCLEOTIDE SEQUENCE [LARGE SCALE GENOMIC DNA]</scope>
    <source>
        <strain evidence="2 3">2039</strain>
    </source>
</reference>
<evidence type="ECO:0000259" key="1">
    <source>
        <dbReference type="Pfam" id="PF01551"/>
    </source>
</evidence>
<evidence type="ECO:0000313" key="2">
    <source>
        <dbReference type="EMBL" id="QGU07884.1"/>
    </source>
</evidence>
<dbReference type="PANTHER" id="PTHR21666:SF270">
    <property type="entry name" value="MUREIN HYDROLASE ACTIVATOR ENVC"/>
    <property type="match status" value="1"/>
</dbReference>
<name>A0A6B8W326_9CORY</name>
<protein>
    <submittedName>
        <fullName evidence="2">Putative peptidase</fullName>
    </submittedName>
</protein>
<keyword evidence="3" id="KW-1185">Reference proteome</keyword>
<feature type="domain" description="M23ase beta-sheet core" evidence="1">
    <location>
        <begin position="141"/>
        <end position="188"/>
    </location>
</feature>
<evidence type="ECO:0000313" key="3">
    <source>
        <dbReference type="Proteomes" id="UP000424462"/>
    </source>
</evidence>
<dbReference type="AlphaFoldDB" id="A0A6B8W326"/>
<dbReference type="SUPFAM" id="SSF51261">
    <property type="entry name" value="Duplicated hybrid motif"/>
    <property type="match status" value="1"/>
</dbReference>
<dbReference type="Gene3D" id="2.70.70.10">
    <property type="entry name" value="Glucose Permease (Domain IIA)"/>
    <property type="match status" value="1"/>
</dbReference>
<dbReference type="GO" id="GO:0004222">
    <property type="term" value="F:metalloendopeptidase activity"/>
    <property type="evidence" value="ECO:0007669"/>
    <property type="project" value="TreeGrafter"/>
</dbReference>
<dbReference type="KEGG" id="cok:COCCU_09800"/>
<dbReference type="InterPro" id="IPR016047">
    <property type="entry name" value="M23ase_b-sheet_dom"/>
</dbReference>
<dbReference type="InterPro" id="IPR050570">
    <property type="entry name" value="Cell_wall_metabolism_enzyme"/>
</dbReference>
<dbReference type="Pfam" id="PF01551">
    <property type="entry name" value="Peptidase_M23"/>
    <property type="match status" value="1"/>
</dbReference>
<proteinExistence type="predicted"/>
<dbReference type="EMBL" id="CP046455">
    <property type="protein sequence ID" value="QGU07884.1"/>
    <property type="molecule type" value="Genomic_DNA"/>
</dbReference>
<dbReference type="RefSeq" id="WP_156231317.1">
    <property type="nucleotide sequence ID" value="NZ_CP046455.1"/>
</dbReference>
<dbReference type="Proteomes" id="UP000424462">
    <property type="component" value="Chromosome"/>
</dbReference>
<accession>A0A6B8W326</accession>
<organism evidence="2 3">
    <name type="scientific">Corynebacterium occultum</name>
    <dbReference type="NCBI Taxonomy" id="2675219"/>
    <lineage>
        <taxon>Bacteria</taxon>
        <taxon>Bacillati</taxon>
        <taxon>Actinomycetota</taxon>
        <taxon>Actinomycetes</taxon>
        <taxon>Mycobacteriales</taxon>
        <taxon>Corynebacteriaceae</taxon>
        <taxon>Corynebacterium</taxon>
    </lineage>
</organism>
<gene>
    <name evidence="2" type="ORF">COCCU_09800</name>
</gene>
<dbReference type="InterPro" id="IPR011055">
    <property type="entry name" value="Dup_hybrid_motif"/>
</dbReference>
<dbReference type="PANTHER" id="PTHR21666">
    <property type="entry name" value="PEPTIDASE-RELATED"/>
    <property type="match status" value="1"/>
</dbReference>